<evidence type="ECO:0000256" key="4">
    <source>
        <dbReference type="ARBA" id="ARBA00023136"/>
    </source>
</evidence>
<evidence type="ECO:0000256" key="3">
    <source>
        <dbReference type="ARBA" id="ARBA00022989"/>
    </source>
</evidence>
<feature type="transmembrane region" description="Helical" evidence="5">
    <location>
        <begin position="194"/>
        <end position="212"/>
    </location>
</feature>
<evidence type="ECO:0000256" key="5">
    <source>
        <dbReference type="SAM" id="Phobius"/>
    </source>
</evidence>
<dbReference type="GO" id="GO:0016874">
    <property type="term" value="F:ligase activity"/>
    <property type="evidence" value="ECO:0007669"/>
    <property type="project" value="UniProtKB-KW"/>
</dbReference>
<accession>A0AA92V291</accession>
<protein>
    <submittedName>
        <fullName evidence="7">O-antigen ligase domain-containing protein</fullName>
    </submittedName>
</protein>
<dbReference type="Proteomes" id="UP000284990">
    <property type="component" value="Unassembled WGS sequence"/>
</dbReference>
<evidence type="ECO:0000313" key="8">
    <source>
        <dbReference type="Proteomes" id="UP000284990"/>
    </source>
</evidence>
<feature type="transmembrane region" description="Helical" evidence="5">
    <location>
        <begin position="124"/>
        <end position="146"/>
    </location>
</feature>
<keyword evidence="4 5" id="KW-0472">Membrane</keyword>
<name>A0AA92V291_9BACT</name>
<feature type="transmembrane region" description="Helical" evidence="5">
    <location>
        <begin position="82"/>
        <end position="104"/>
    </location>
</feature>
<evidence type="ECO:0000256" key="1">
    <source>
        <dbReference type="ARBA" id="ARBA00004141"/>
    </source>
</evidence>
<dbReference type="Pfam" id="PF04932">
    <property type="entry name" value="Wzy_C"/>
    <property type="match status" value="1"/>
</dbReference>
<dbReference type="AlphaFoldDB" id="A0AA92V291"/>
<feature type="transmembrane region" description="Helical" evidence="5">
    <location>
        <begin position="280"/>
        <end position="301"/>
    </location>
</feature>
<keyword evidence="3 5" id="KW-1133">Transmembrane helix</keyword>
<comment type="caution">
    <text evidence="7">The sequence shown here is derived from an EMBL/GenBank/DDBJ whole genome shotgun (WGS) entry which is preliminary data.</text>
</comment>
<gene>
    <name evidence="7" type="ORF">DW916_01705</name>
</gene>
<keyword evidence="2 5" id="KW-0812">Transmembrane</keyword>
<comment type="subcellular location">
    <subcellularLocation>
        <location evidence="1">Membrane</location>
        <topology evidence="1">Multi-pass membrane protein</topology>
    </subcellularLocation>
</comment>
<reference evidence="7 8" key="1">
    <citation type="submission" date="2018-08" db="EMBL/GenBank/DDBJ databases">
        <title>A genome reference for cultivated species of the human gut microbiota.</title>
        <authorList>
            <person name="Zou Y."/>
            <person name="Xue W."/>
            <person name="Luo G."/>
        </authorList>
    </citation>
    <scope>NUCLEOTIDE SEQUENCE [LARGE SCALE GENOMIC DNA]</scope>
    <source>
        <strain evidence="7 8">AM42-23AC</strain>
    </source>
</reference>
<feature type="transmembrane region" description="Helical" evidence="5">
    <location>
        <begin position="158"/>
        <end position="188"/>
    </location>
</feature>
<feature type="domain" description="O-antigen ligase-related" evidence="6">
    <location>
        <begin position="162"/>
        <end position="295"/>
    </location>
</feature>
<evidence type="ECO:0000256" key="2">
    <source>
        <dbReference type="ARBA" id="ARBA00022692"/>
    </source>
</evidence>
<dbReference type="InterPro" id="IPR007016">
    <property type="entry name" value="O-antigen_ligase-rel_domated"/>
</dbReference>
<proteinExistence type="predicted"/>
<sequence>MYLIFCCKPNYVRLKPVIVCLIIYWVILILRLVYDFYIQWDFEIRSEGRNKVLLFFLCINLPQSLSYALSWEKVDYGKAFKYLALMLVSIAVFNFIFNPALLFGTTMNTDESLVTSDGRLTGGVALNTISFAHCGVALSLVALYTYNYVKEVNKYLCLFLFGMGAFIMLKAGSRGPFVWFTVILLMYYSFKAKQIIYVFLIATLFCIVVYACKDLFLTLVKDVSPVLYNRTMLTLEKGNLSGRDHSFEYALEVWKQYPLLGRYFTYYFGSPAIPGYTHNVFFDSMIMGGMVGVAMMGYFYWTVVKSLYVAMKYSSALLWIPLIILQKYLACLSSGAFWETPALSMGLVSVVCLLPYFEDNSDYEENIENEESLSSVQ</sequence>
<feature type="transmembrane region" description="Helical" evidence="5">
    <location>
        <begin position="12"/>
        <end position="32"/>
    </location>
</feature>
<evidence type="ECO:0000259" key="6">
    <source>
        <dbReference type="Pfam" id="PF04932"/>
    </source>
</evidence>
<evidence type="ECO:0000313" key="7">
    <source>
        <dbReference type="EMBL" id="RHA89253.1"/>
    </source>
</evidence>
<organism evidence="7 8">
    <name type="scientific">Segatella copri</name>
    <dbReference type="NCBI Taxonomy" id="165179"/>
    <lineage>
        <taxon>Bacteria</taxon>
        <taxon>Pseudomonadati</taxon>
        <taxon>Bacteroidota</taxon>
        <taxon>Bacteroidia</taxon>
        <taxon>Bacteroidales</taxon>
        <taxon>Prevotellaceae</taxon>
        <taxon>Segatella</taxon>
    </lineage>
</organism>
<keyword evidence="7" id="KW-0436">Ligase</keyword>
<dbReference type="EMBL" id="QSFW01000002">
    <property type="protein sequence ID" value="RHA89253.1"/>
    <property type="molecule type" value="Genomic_DNA"/>
</dbReference>